<evidence type="ECO:0000256" key="6">
    <source>
        <dbReference type="SAM" id="Phobius"/>
    </source>
</evidence>
<gene>
    <name evidence="7" type="ORF">J0H12_00280</name>
</gene>
<feature type="transmembrane region" description="Helical" evidence="6">
    <location>
        <begin position="159"/>
        <end position="180"/>
    </location>
</feature>
<feature type="transmembrane region" description="Helical" evidence="6">
    <location>
        <begin position="186"/>
        <end position="203"/>
    </location>
</feature>
<keyword evidence="5 6" id="KW-0472">Membrane</keyword>
<feature type="transmembrane region" description="Helical" evidence="6">
    <location>
        <begin position="44"/>
        <end position="66"/>
    </location>
</feature>
<evidence type="ECO:0000256" key="1">
    <source>
        <dbReference type="ARBA" id="ARBA00004141"/>
    </source>
</evidence>
<dbReference type="GO" id="GO:0017004">
    <property type="term" value="P:cytochrome complex assembly"/>
    <property type="evidence" value="ECO:0007669"/>
    <property type="project" value="InterPro"/>
</dbReference>
<comment type="subcellular location">
    <subcellularLocation>
        <location evidence="1">Membrane</location>
        <topology evidence="1">Multi-pass membrane protein</topology>
    </subcellularLocation>
</comment>
<accession>A0A8J7PG99</accession>
<dbReference type="GO" id="GO:0015232">
    <property type="term" value="F:heme transmembrane transporter activity"/>
    <property type="evidence" value="ECO:0007669"/>
    <property type="project" value="InterPro"/>
</dbReference>
<sequence>MVKAFWILFYFELKGYENAQNIWNPLAFLLTCFSLLLISVDPSLLMSSSGLSLFWIIFLFIVNLNFSRFLQDDYEDGTIDLFRLSPFAFEWILMIKFLGRWARLMGPFLLFLLFAGFMFGVPGEQYGQALICFFVSSLFLCATTAFISIISLGGKNSTYLGPLLSLPLNIPLLIINGIELNFASKLSYLSSFLALIFPLFLLAKHSIFMIKNPQDVEPHQAIR</sequence>
<dbReference type="InterPro" id="IPR003544">
    <property type="entry name" value="Cyt_c_biogenesis_CcmB"/>
</dbReference>
<evidence type="ECO:0000256" key="3">
    <source>
        <dbReference type="ARBA" id="ARBA00022692"/>
    </source>
</evidence>
<evidence type="ECO:0000256" key="4">
    <source>
        <dbReference type="ARBA" id="ARBA00022989"/>
    </source>
</evidence>
<feature type="transmembrane region" description="Helical" evidence="6">
    <location>
        <begin position="126"/>
        <end position="152"/>
    </location>
</feature>
<feature type="transmembrane region" description="Helical" evidence="6">
    <location>
        <begin position="101"/>
        <end position="120"/>
    </location>
</feature>
<keyword evidence="4 6" id="KW-1133">Transmembrane helix</keyword>
<dbReference type="PRINTS" id="PR01414">
    <property type="entry name" value="CCMBBIOGNSIS"/>
</dbReference>
<protein>
    <submittedName>
        <fullName evidence="7">Heme exporter protein CcmB</fullName>
    </submittedName>
</protein>
<evidence type="ECO:0000313" key="8">
    <source>
        <dbReference type="Proteomes" id="UP000664414"/>
    </source>
</evidence>
<evidence type="ECO:0000256" key="2">
    <source>
        <dbReference type="ARBA" id="ARBA00010544"/>
    </source>
</evidence>
<dbReference type="GO" id="GO:0016020">
    <property type="term" value="C:membrane"/>
    <property type="evidence" value="ECO:0007669"/>
    <property type="project" value="UniProtKB-SubCell"/>
</dbReference>
<comment type="similarity">
    <text evidence="2">Belongs to the CcmB/CycW/HelB family.</text>
</comment>
<evidence type="ECO:0000256" key="5">
    <source>
        <dbReference type="ARBA" id="ARBA00023136"/>
    </source>
</evidence>
<dbReference type="AlphaFoldDB" id="A0A8J7PG99"/>
<dbReference type="Proteomes" id="UP000664414">
    <property type="component" value="Unassembled WGS sequence"/>
</dbReference>
<dbReference type="Pfam" id="PF03379">
    <property type="entry name" value="CcmB"/>
    <property type="match status" value="1"/>
</dbReference>
<proteinExistence type="inferred from homology"/>
<reference evidence="7" key="1">
    <citation type="submission" date="2021-02" db="EMBL/GenBank/DDBJ databases">
        <title>Thiocyanate and organic carbon inputs drive convergent selection for specific autotrophic Afipia and Thiobacillus strains within complex microbiomes.</title>
        <authorList>
            <person name="Huddy R.J."/>
            <person name="Sachdeva R."/>
            <person name="Kadzinga F."/>
            <person name="Kantor R.S."/>
            <person name="Harrison S.T.L."/>
            <person name="Banfield J.F."/>
        </authorList>
    </citation>
    <scope>NUCLEOTIDE SEQUENCE</scope>
    <source>
        <strain evidence="7">SCN18_10_11_15_R4_P_38_20</strain>
    </source>
</reference>
<comment type="caution">
    <text evidence="7">The sequence shown here is derived from an EMBL/GenBank/DDBJ whole genome shotgun (WGS) entry which is preliminary data.</text>
</comment>
<feature type="transmembrane region" description="Helical" evidence="6">
    <location>
        <begin position="21"/>
        <end position="38"/>
    </location>
</feature>
<evidence type="ECO:0000313" key="7">
    <source>
        <dbReference type="EMBL" id="MBN9412350.1"/>
    </source>
</evidence>
<organism evidence="7 8">
    <name type="scientific">Candidatus Paracaedimonas acanthamoebae</name>
    <dbReference type="NCBI Taxonomy" id="244581"/>
    <lineage>
        <taxon>Bacteria</taxon>
        <taxon>Pseudomonadati</taxon>
        <taxon>Pseudomonadota</taxon>
        <taxon>Alphaproteobacteria</taxon>
        <taxon>Holosporales</taxon>
        <taxon>Caedimonadaceae</taxon>
        <taxon>Candidatus Paracaedimonas</taxon>
    </lineage>
</organism>
<dbReference type="EMBL" id="JAFKGL010000010">
    <property type="protein sequence ID" value="MBN9412350.1"/>
    <property type="molecule type" value="Genomic_DNA"/>
</dbReference>
<name>A0A8J7PG99_9PROT</name>
<keyword evidence="3 6" id="KW-0812">Transmembrane</keyword>